<dbReference type="EMBL" id="CP047045">
    <property type="protein sequence ID" value="QGZ95793.1"/>
    <property type="molecule type" value="Genomic_DNA"/>
</dbReference>
<dbReference type="InterPro" id="IPR003719">
    <property type="entry name" value="Phenazine_PhzF-like"/>
</dbReference>
<dbReference type="Proteomes" id="UP000431269">
    <property type="component" value="Chromosome"/>
</dbReference>
<name>A0A6I6MX75_9CAUL</name>
<evidence type="ECO:0000313" key="2">
    <source>
        <dbReference type="Proteomes" id="UP000431269"/>
    </source>
</evidence>
<keyword evidence="1" id="KW-0413">Isomerase</keyword>
<reference evidence="2" key="1">
    <citation type="submission" date="2019-12" db="EMBL/GenBank/DDBJ databases">
        <title>Complete genome of Terracaulis silvestris 0127_4.</title>
        <authorList>
            <person name="Vieira S."/>
            <person name="Riedel T."/>
            <person name="Sproer C."/>
            <person name="Pascual J."/>
            <person name="Boedeker C."/>
            <person name="Overmann J."/>
        </authorList>
    </citation>
    <scope>NUCLEOTIDE SEQUENCE [LARGE SCALE GENOMIC DNA]</scope>
    <source>
        <strain evidence="2">0127_4</strain>
    </source>
</reference>
<dbReference type="AlphaFoldDB" id="A0A6I6MX75"/>
<sequence length="210" mass="22258">MLARTTHRDAAQLRFEVPAGLAVIEIERNDGEAIGAKVAAPQPVSFGRTFTPEQIAPCLGITVADIITTTHAPIVATVGNPFTCVEIKPEALARCVPDIRAHAAIRDGDPSLNGRFALYVYARDGANVRARMFAPLAGTWEDSATGSGATPLAGLLLHHSNKNELAFDIRQGVEMGRPSLLSVTARRDGAAILTTVAGRCVRVLRGEAQL</sequence>
<accession>A0A6I6MX75</accession>
<dbReference type="KEGG" id="tsv:DSM104635_02644"/>
<dbReference type="Gene3D" id="3.10.310.10">
    <property type="entry name" value="Diaminopimelate Epimerase, Chain A, domain 1"/>
    <property type="match status" value="1"/>
</dbReference>
<evidence type="ECO:0000313" key="1">
    <source>
        <dbReference type="EMBL" id="QGZ95793.1"/>
    </source>
</evidence>
<dbReference type="NCBIfam" id="TIGR00654">
    <property type="entry name" value="PhzF_family"/>
    <property type="match status" value="1"/>
</dbReference>
<dbReference type="EC" id="5.3.3.17" evidence="1"/>
<dbReference type="GO" id="GO:0102943">
    <property type="term" value="F:trans-2,3-dihydro-3-hydroxy-anthranilate isomerase activity"/>
    <property type="evidence" value="ECO:0007669"/>
    <property type="project" value="UniProtKB-EC"/>
</dbReference>
<keyword evidence="2" id="KW-1185">Reference proteome</keyword>
<gene>
    <name evidence="1" type="primary">phzF</name>
    <name evidence="1" type="ORF">DSM104635_02644</name>
</gene>
<dbReference type="Pfam" id="PF02567">
    <property type="entry name" value="PhzC-PhzF"/>
    <property type="match status" value="1"/>
</dbReference>
<proteinExistence type="predicted"/>
<dbReference type="SUPFAM" id="SSF54506">
    <property type="entry name" value="Diaminopimelate epimerase-like"/>
    <property type="match status" value="1"/>
</dbReference>
<protein>
    <submittedName>
        <fullName evidence="1">Trans-2,3-dihydro-3-hydroxyanthranilate isomerase</fullName>
        <ecNumber evidence="1">5.3.3.17</ecNumber>
    </submittedName>
</protein>
<organism evidence="1 2">
    <name type="scientific">Terricaulis silvestris</name>
    <dbReference type="NCBI Taxonomy" id="2686094"/>
    <lineage>
        <taxon>Bacteria</taxon>
        <taxon>Pseudomonadati</taxon>
        <taxon>Pseudomonadota</taxon>
        <taxon>Alphaproteobacteria</taxon>
        <taxon>Caulobacterales</taxon>
        <taxon>Caulobacteraceae</taxon>
        <taxon>Terricaulis</taxon>
    </lineage>
</organism>